<dbReference type="AlphaFoldDB" id="A0A5M6DQP8"/>
<feature type="chain" id="PRO_5024428509" description="DUF5103 domain-containing protein" evidence="1">
    <location>
        <begin position="28"/>
        <end position="523"/>
    </location>
</feature>
<sequence length="523" mass="60841">MKKLALKKLTTMLTLGLLLLLSFSSQGQELDPTDHEPDQSVRLELEEKSFEKNIYVFPLPDSSLLLYKQPNFGSFKEEHSFQRYSKDLKLLWTSDLELEDQPDFHQLYAAGNFIYLLYLENIPRKFFILKLNLKTGTNQRNNYNLRKHEELDADVKLDHFKVLNNNIFISAQTSRNSLVIHINEATQDIKTIPALYDQEDALEDFHMDTISNRAEFILSETNGIKGRLQVKRFTSSGNLFSNTLLQPPFGRNLVSAQITPGDSTQKLIIGTYSHRDTRYSQGFFSTHLAAPDSIQYVDFINTKHFFDFLSKRANRKIFQKAERYKSQDKDLRHRYRLLFHNLVEQDNVYYLFAEVFQPQGGTNNLYRWPGYYNRIYSFDRYFPYPNAFGRNVPNASEYRYSHAVLCAFDKNGKLLWDNSFVLKDVVRNSLGQTTHYAFAGDKVAMAYMHEEEIRYKVFTRDSTSANDLKVPLAGNNPQEKVTSVEDGGFVHWYGPHFLAFGYGRIKPQKGAAREVFFLNKVSF</sequence>
<reference evidence="2 3" key="1">
    <citation type="submission" date="2019-09" db="EMBL/GenBank/DDBJ databases">
        <title>Genome sequence and assembly of Adhaeribacter sp.</title>
        <authorList>
            <person name="Chhetri G."/>
        </authorList>
    </citation>
    <scope>NUCLEOTIDE SEQUENCE [LARGE SCALE GENOMIC DNA]</scope>
    <source>
        <strain evidence="2 3">DK36</strain>
    </source>
</reference>
<feature type="signal peptide" evidence="1">
    <location>
        <begin position="1"/>
        <end position="27"/>
    </location>
</feature>
<keyword evidence="3" id="KW-1185">Reference proteome</keyword>
<evidence type="ECO:0008006" key="4">
    <source>
        <dbReference type="Google" id="ProtNLM"/>
    </source>
</evidence>
<name>A0A5M6DQP8_9BACT</name>
<accession>A0A5M6DQP8</accession>
<evidence type="ECO:0000313" key="3">
    <source>
        <dbReference type="Proteomes" id="UP000323426"/>
    </source>
</evidence>
<protein>
    <recommendedName>
        <fullName evidence="4">DUF5103 domain-containing protein</fullName>
    </recommendedName>
</protein>
<gene>
    <name evidence="2" type="ORF">F0145_03950</name>
</gene>
<keyword evidence="1" id="KW-0732">Signal</keyword>
<proteinExistence type="predicted"/>
<organism evidence="2 3">
    <name type="scientific">Adhaeribacter rhizoryzae</name>
    <dbReference type="NCBI Taxonomy" id="2607907"/>
    <lineage>
        <taxon>Bacteria</taxon>
        <taxon>Pseudomonadati</taxon>
        <taxon>Bacteroidota</taxon>
        <taxon>Cytophagia</taxon>
        <taxon>Cytophagales</taxon>
        <taxon>Hymenobacteraceae</taxon>
        <taxon>Adhaeribacter</taxon>
    </lineage>
</organism>
<dbReference type="Proteomes" id="UP000323426">
    <property type="component" value="Unassembled WGS sequence"/>
</dbReference>
<evidence type="ECO:0000313" key="2">
    <source>
        <dbReference type="EMBL" id="KAA5548676.1"/>
    </source>
</evidence>
<dbReference type="RefSeq" id="WP_150087003.1">
    <property type="nucleotide sequence ID" value="NZ_VWSF01000002.1"/>
</dbReference>
<evidence type="ECO:0000256" key="1">
    <source>
        <dbReference type="SAM" id="SignalP"/>
    </source>
</evidence>
<dbReference type="EMBL" id="VWSF01000002">
    <property type="protein sequence ID" value="KAA5548676.1"/>
    <property type="molecule type" value="Genomic_DNA"/>
</dbReference>
<comment type="caution">
    <text evidence="2">The sequence shown here is derived from an EMBL/GenBank/DDBJ whole genome shotgun (WGS) entry which is preliminary data.</text>
</comment>